<feature type="transmembrane region" description="Helical" evidence="1">
    <location>
        <begin position="12"/>
        <end position="35"/>
    </location>
</feature>
<sequence length="127" mass="13034">MVSRKMDAVDSAVGTGFAFASGAGTGIADVSLFGVSLSDPLITLGATEVSFAFVVALGALLFAWVTNDHDLGQMDQRQIVLVFGTAFVLVVTTFVPGAREAVIGSAVLGTLVVIVEAVGYGFVAYWG</sequence>
<reference evidence="2 3" key="1">
    <citation type="submission" date="2020-07" db="EMBL/GenBank/DDBJ databases">
        <title>Halosimplex pelagicum sp. nov. and Halosimplex rubrum sp. nov., isolated from salted brown alga Laminaria, and emended description of the genus Halosimplex.</title>
        <authorList>
            <person name="Cui H."/>
        </authorList>
    </citation>
    <scope>NUCLEOTIDE SEQUENCE [LARGE SCALE GENOMIC DNA]</scope>
    <source>
        <strain evidence="2 3">R27</strain>
    </source>
</reference>
<organism evidence="2 3">
    <name type="scientific">Halosimplex rubrum</name>
    <dbReference type="NCBI Taxonomy" id="869889"/>
    <lineage>
        <taxon>Archaea</taxon>
        <taxon>Methanobacteriati</taxon>
        <taxon>Methanobacteriota</taxon>
        <taxon>Stenosarchaea group</taxon>
        <taxon>Halobacteria</taxon>
        <taxon>Halobacteriales</taxon>
        <taxon>Haloarculaceae</taxon>
        <taxon>Halosimplex</taxon>
    </lineage>
</organism>
<gene>
    <name evidence="2" type="ORF">HZS55_09795</name>
</gene>
<evidence type="ECO:0000313" key="3">
    <source>
        <dbReference type="Proteomes" id="UP000509667"/>
    </source>
</evidence>
<keyword evidence="3" id="KW-1185">Reference proteome</keyword>
<proteinExistence type="predicted"/>
<dbReference type="KEGG" id="hrr:HZS55_09795"/>
<keyword evidence="1" id="KW-0812">Transmembrane</keyword>
<dbReference type="Pfam" id="PF26064">
    <property type="entry name" value="DUF8023"/>
    <property type="match status" value="1"/>
</dbReference>
<evidence type="ECO:0000256" key="1">
    <source>
        <dbReference type="SAM" id="Phobius"/>
    </source>
</evidence>
<dbReference type="RefSeq" id="WP_179911496.1">
    <property type="nucleotide sequence ID" value="NZ_CP058910.1"/>
</dbReference>
<keyword evidence="1" id="KW-0472">Membrane</keyword>
<feature type="transmembrane region" description="Helical" evidence="1">
    <location>
        <begin position="101"/>
        <end position="126"/>
    </location>
</feature>
<protein>
    <submittedName>
        <fullName evidence="2">Uncharacterized protein</fullName>
    </submittedName>
</protein>
<accession>A0A7D5SY06</accession>
<dbReference type="InterPro" id="IPR058336">
    <property type="entry name" value="VP3-like_halobact-type"/>
</dbReference>
<name>A0A7D5SY06_9EURY</name>
<keyword evidence="1" id="KW-1133">Transmembrane helix</keyword>
<dbReference type="GeneID" id="56078156"/>
<dbReference type="Proteomes" id="UP000509667">
    <property type="component" value="Chromosome"/>
</dbReference>
<evidence type="ECO:0000313" key="2">
    <source>
        <dbReference type="EMBL" id="QLH77571.1"/>
    </source>
</evidence>
<dbReference type="AlphaFoldDB" id="A0A7D5SY06"/>
<feature type="transmembrane region" description="Helical" evidence="1">
    <location>
        <begin position="41"/>
        <end position="66"/>
    </location>
</feature>
<dbReference type="EMBL" id="CP058910">
    <property type="protein sequence ID" value="QLH77571.1"/>
    <property type="molecule type" value="Genomic_DNA"/>
</dbReference>
<feature type="transmembrane region" description="Helical" evidence="1">
    <location>
        <begin position="78"/>
        <end position="95"/>
    </location>
</feature>